<name>A0A3D9B6L4_9FLAO</name>
<dbReference type="EMBL" id="QNVV01000003">
    <property type="protein sequence ID" value="REC48866.1"/>
    <property type="molecule type" value="Genomic_DNA"/>
</dbReference>
<comment type="caution">
    <text evidence="2">The sequence shown here is derived from an EMBL/GenBank/DDBJ whole genome shotgun (WGS) entry which is preliminary data.</text>
</comment>
<sequence length="123" mass="14705">MTEKNLEERKLIWVALSELYLDIELQESDLRYMARIFLESPFDLNKIKLIDRDEVFPVLFSNLLNPTGEWGFNEKRLAESIVSWMEKRSKLDILAVHCVYPLYSRVNRSYWKKIEKVYNQADG</sequence>
<dbReference type="RefSeq" id="WP_115927187.1">
    <property type="nucleotide sequence ID" value="NZ_QNVV01000003.1"/>
</dbReference>
<dbReference type="Proteomes" id="UP000256257">
    <property type="component" value="Unassembled WGS sequence"/>
</dbReference>
<dbReference type="AlphaFoldDB" id="A0A3D9B6L4"/>
<dbReference type="OrthoDB" id="8684941at2"/>
<dbReference type="Pfam" id="PF23296">
    <property type="entry name" value="DUF7079"/>
    <property type="match status" value="1"/>
</dbReference>
<accession>A0A3D9B6L4</accession>
<evidence type="ECO:0000313" key="2">
    <source>
        <dbReference type="EMBL" id="REC48866.1"/>
    </source>
</evidence>
<evidence type="ECO:0000313" key="3">
    <source>
        <dbReference type="Proteomes" id="UP000256257"/>
    </source>
</evidence>
<keyword evidence="3" id="KW-1185">Reference proteome</keyword>
<feature type="domain" description="DUF7079" evidence="1">
    <location>
        <begin position="7"/>
        <end position="116"/>
    </location>
</feature>
<dbReference type="InterPro" id="IPR055507">
    <property type="entry name" value="DUF7079"/>
</dbReference>
<protein>
    <recommendedName>
        <fullName evidence="1">DUF7079 domain-containing protein</fullName>
    </recommendedName>
</protein>
<organism evidence="2 3">
    <name type="scientific">Chryseobacterium pennipullorum</name>
    <dbReference type="NCBI Taxonomy" id="2258963"/>
    <lineage>
        <taxon>Bacteria</taxon>
        <taxon>Pseudomonadati</taxon>
        <taxon>Bacteroidota</taxon>
        <taxon>Flavobacteriia</taxon>
        <taxon>Flavobacteriales</taxon>
        <taxon>Weeksellaceae</taxon>
        <taxon>Chryseobacterium group</taxon>
        <taxon>Chryseobacterium</taxon>
    </lineage>
</organism>
<evidence type="ECO:0000259" key="1">
    <source>
        <dbReference type="Pfam" id="PF23296"/>
    </source>
</evidence>
<reference evidence="2 3" key="1">
    <citation type="submission" date="2018-06" db="EMBL/GenBank/DDBJ databases">
        <title>Novel Chryseobacterium species.</title>
        <authorList>
            <person name="Newman J."/>
            <person name="Hugo C."/>
            <person name="Oosthuizen L."/>
            <person name="Charimba G."/>
        </authorList>
    </citation>
    <scope>NUCLEOTIDE SEQUENCE [LARGE SCALE GENOMIC DNA]</scope>
    <source>
        <strain evidence="2 3">7_F195</strain>
    </source>
</reference>
<gene>
    <name evidence="2" type="ORF">DRF67_04730</name>
</gene>
<proteinExistence type="predicted"/>